<comment type="caution">
    <text evidence="3">The sequence shown here is derived from an EMBL/GenBank/DDBJ whole genome shotgun (WGS) entry which is preliminary data.</text>
</comment>
<evidence type="ECO:0000259" key="2">
    <source>
        <dbReference type="Pfam" id="PF00496"/>
    </source>
</evidence>
<dbReference type="InterPro" id="IPR039424">
    <property type="entry name" value="SBP_5"/>
</dbReference>
<dbReference type="GO" id="GO:0043190">
    <property type="term" value="C:ATP-binding cassette (ABC) transporter complex"/>
    <property type="evidence" value="ECO:0007669"/>
    <property type="project" value="InterPro"/>
</dbReference>
<reference evidence="3 4" key="1">
    <citation type="submission" date="2020-08" db="EMBL/GenBank/DDBJ databases">
        <title>Genomic Encyclopedia of Type Strains, Phase IV (KMG-IV): sequencing the most valuable type-strain genomes for metagenomic binning, comparative biology and taxonomic classification.</title>
        <authorList>
            <person name="Goeker M."/>
        </authorList>
    </citation>
    <scope>NUCLEOTIDE SEQUENCE [LARGE SCALE GENOMIC DNA]</scope>
    <source>
        <strain evidence="3 4">DSM 21458</strain>
    </source>
</reference>
<dbReference type="GO" id="GO:0042597">
    <property type="term" value="C:periplasmic space"/>
    <property type="evidence" value="ECO:0007669"/>
    <property type="project" value="UniProtKB-ARBA"/>
</dbReference>
<dbReference type="RefSeq" id="WP_183988621.1">
    <property type="nucleotide sequence ID" value="NZ_JACHHG010000016.1"/>
</dbReference>
<evidence type="ECO:0000313" key="3">
    <source>
        <dbReference type="EMBL" id="MBB6099884.1"/>
    </source>
</evidence>
<dbReference type="PANTHER" id="PTHR30290:SF34">
    <property type="entry name" value="ABC TRANSPORTER, PERIPLASMIC OLIGO-PEPTIDE BINDING PROTEIN, PUTATIVE-RELATED"/>
    <property type="match status" value="1"/>
</dbReference>
<dbReference type="Gene3D" id="3.40.190.10">
    <property type="entry name" value="Periplasmic binding protein-like II"/>
    <property type="match status" value="1"/>
</dbReference>
<dbReference type="InterPro" id="IPR000914">
    <property type="entry name" value="SBP_5_dom"/>
</dbReference>
<gene>
    <name evidence="3" type="ORF">HNR42_003344</name>
</gene>
<dbReference type="EMBL" id="JACHHG010000016">
    <property type="protein sequence ID" value="MBB6099884.1"/>
    <property type="molecule type" value="Genomic_DNA"/>
</dbReference>
<accession>A0A841I4B7</accession>
<dbReference type="PIRSF" id="PIRSF002741">
    <property type="entry name" value="MppA"/>
    <property type="match status" value="1"/>
</dbReference>
<dbReference type="Gene3D" id="3.10.105.10">
    <property type="entry name" value="Dipeptide-binding Protein, Domain 3"/>
    <property type="match status" value="1"/>
</dbReference>
<dbReference type="Proteomes" id="UP000569951">
    <property type="component" value="Unassembled WGS sequence"/>
</dbReference>
<organism evidence="3 4">
    <name type="scientific">Deinobacterium chartae</name>
    <dbReference type="NCBI Taxonomy" id="521158"/>
    <lineage>
        <taxon>Bacteria</taxon>
        <taxon>Thermotogati</taxon>
        <taxon>Deinococcota</taxon>
        <taxon>Deinococci</taxon>
        <taxon>Deinococcales</taxon>
        <taxon>Deinococcaceae</taxon>
        <taxon>Deinobacterium</taxon>
    </lineage>
</organism>
<dbReference type="InterPro" id="IPR030678">
    <property type="entry name" value="Peptide/Ni-bd"/>
</dbReference>
<dbReference type="GO" id="GO:1904680">
    <property type="term" value="F:peptide transmembrane transporter activity"/>
    <property type="evidence" value="ECO:0007669"/>
    <property type="project" value="TreeGrafter"/>
</dbReference>
<name>A0A841I4B7_9DEIO</name>
<feature type="domain" description="Solute-binding protein family 5" evidence="2">
    <location>
        <begin position="68"/>
        <end position="494"/>
    </location>
</feature>
<dbReference type="GO" id="GO:0015833">
    <property type="term" value="P:peptide transport"/>
    <property type="evidence" value="ECO:0007669"/>
    <property type="project" value="TreeGrafter"/>
</dbReference>
<dbReference type="PANTHER" id="PTHR30290">
    <property type="entry name" value="PERIPLASMIC BINDING COMPONENT OF ABC TRANSPORTER"/>
    <property type="match status" value="1"/>
</dbReference>
<dbReference type="SUPFAM" id="SSF53850">
    <property type="entry name" value="Periplasmic binding protein-like II"/>
    <property type="match status" value="1"/>
</dbReference>
<keyword evidence="4" id="KW-1185">Reference proteome</keyword>
<sequence>MKRVVLTGLLMLAGAALAQKNPDTLTVLTSADWSGFDPAYCYDTACGDIIQNTTETLFFPDGANPGRFVPLLAAEIPTVANGGISRDGRTYTIKLRPNLKFSDGTPLTAEDVEYSFERMMVYSADTGAAGLINLPLLGSPELVRKGGKIGYAQIDRAVEARDRNTVVFTLPKAFTPFISVLAFSTFSVVSKNAAIKGGDWSGTARDWERFNNLDNTEAKFRRTGLLGSGPFVIERYDEGKTVVLRRNTNYWRAPAKLARVIIQNVPDDTTRIQMLRTGDADMVHRNSIPEAQLPNVQSIPGIKVTNSPSLAMTVFNMNVKINGTGSNVLGSGRLDGRGIPANFFSDKNLRKAFAYAFDYNTYIREVLRGNAIQPSGVMIRGMPGYNASDPKYKYDPALAERYFKAAWGGRVWQNGFVLPVYWNTGNTRRQRALELLKRNVEALNPKFRIDVREVPFSQYSTLQADHRMSMNVAGWQLDYADPYNMAEAWLIPDGYYGRSTQYNNPRIAALVEQGVGESDTNKRLSLYRQAHRLAFDDVAMIPIYQLNDIYIQRDYVKGRIINPIFSQDYYYPISK</sequence>
<keyword evidence="1" id="KW-0732">Signal</keyword>
<evidence type="ECO:0000256" key="1">
    <source>
        <dbReference type="SAM" id="SignalP"/>
    </source>
</evidence>
<dbReference type="Pfam" id="PF00496">
    <property type="entry name" value="SBP_bac_5"/>
    <property type="match status" value="1"/>
</dbReference>
<evidence type="ECO:0000313" key="4">
    <source>
        <dbReference type="Proteomes" id="UP000569951"/>
    </source>
</evidence>
<protein>
    <submittedName>
        <fullName evidence="3">Peptide/nickel transport system substrate-binding protein</fullName>
    </submittedName>
</protein>
<feature type="signal peptide" evidence="1">
    <location>
        <begin position="1"/>
        <end position="18"/>
    </location>
</feature>
<dbReference type="CDD" id="cd08512">
    <property type="entry name" value="PBP2_NikA_DppA_OppA_like_7"/>
    <property type="match status" value="1"/>
</dbReference>
<feature type="chain" id="PRO_5032384020" evidence="1">
    <location>
        <begin position="19"/>
        <end position="575"/>
    </location>
</feature>
<proteinExistence type="predicted"/>
<dbReference type="AlphaFoldDB" id="A0A841I4B7"/>